<evidence type="ECO:0000313" key="3">
    <source>
        <dbReference type="EMBL" id="PHM38345.1"/>
    </source>
</evidence>
<dbReference type="RefSeq" id="WP_086956138.1">
    <property type="nucleotide sequence ID" value="NZ_CAWNQC010000223.1"/>
</dbReference>
<reference evidence="4" key="1">
    <citation type="submission" date="2016-12" db="EMBL/GenBank/DDBJ databases">
        <authorList>
            <person name="Song W.-J."/>
            <person name="Kurnit D.M."/>
        </authorList>
    </citation>
    <scope>NUCLEOTIDE SEQUENCE [LARGE SCALE GENOMIC DNA]</scope>
    <source>
        <strain evidence="4">HGB1681</strain>
    </source>
</reference>
<organism evidence="4 5">
    <name type="scientific">Xenorhabdus innexi</name>
    <dbReference type="NCBI Taxonomy" id="290109"/>
    <lineage>
        <taxon>Bacteria</taxon>
        <taxon>Pseudomonadati</taxon>
        <taxon>Pseudomonadota</taxon>
        <taxon>Gammaproteobacteria</taxon>
        <taxon>Enterobacterales</taxon>
        <taxon>Morganellaceae</taxon>
        <taxon>Xenorhabdus</taxon>
    </lineage>
</organism>
<keyword evidence="2" id="KW-1133">Transmembrane helix</keyword>
<evidence type="ECO:0000256" key="2">
    <source>
        <dbReference type="SAM" id="Phobius"/>
    </source>
</evidence>
<reference evidence="3 6" key="3">
    <citation type="journal article" date="2017" name="Nat. Microbiol.">
        <title>Natural product diversity associated with the nematode symbionts Photorhabdus and Xenorhabdus.</title>
        <authorList>
            <person name="Tobias N.J."/>
            <person name="Wolff H."/>
            <person name="Djahanschiri B."/>
            <person name="Grundmann F."/>
            <person name="Kronenwerth M."/>
            <person name="Shi Y.M."/>
            <person name="Simonyi S."/>
            <person name="Grun P."/>
            <person name="Shapiro-Ilan D."/>
            <person name="Pidot S.J."/>
            <person name="Stinear T.P."/>
            <person name="Ebersberger I."/>
            <person name="Bode H.B."/>
        </authorList>
    </citation>
    <scope>NUCLEOTIDE SEQUENCE [LARGE SCALE GENOMIC DNA]</scope>
    <source>
        <strain evidence="3 6">DSM 16336</strain>
    </source>
</reference>
<evidence type="ECO:0000256" key="1">
    <source>
        <dbReference type="SAM" id="Coils"/>
    </source>
</evidence>
<feature type="coiled-coil region" evidence="1">
    <location>
        <begin position="42"/>
        <end position="132"/>
    </location>
</feature>
<evidence type="ECO:0000313" key="6">
    <source>
        <dbReference type="Proteomes" id="UP000224871"/>
    </source>
</evidence>
<dbReference type="OrthoDB" id="6425069at2"/>
<evidence type="ECO:0000313" key="4">
    <source>
        <dbReference type="EMBL" id="SIP72889.1"/>
    </source>
</evidence>
<gene>
    <name evidence="3" type="ORF">Xinn_00467</name>
    <name evidence="4" type="ORF">XIS1_1680126</name>
</gene>
<protein>
    <submittedName>
        <fullName evidence="3">Alpha-fucosyltransferase</fullName>
    </submittedName>
</protein>
<dbReference type="AlphaFoldDB" id="A0A1N6MVX2"/>
<dbReference type="Gene3D" id="1.20.5.190">
    <property type="match status" value="3"/>
</dbReference>
<dbReference type="EMBL" id="FTLG01000077">
    <property type="protein sequence ID" value="SIP72889.1"/>
    <property type="molecule type" value="Genomic_DNA"/>
</dbReference>
<sequence>MRIEGSAVQGEYGYYNEQNKNFLLPESISFSTSNLTGRKEMNVMLEKRFENMETDVSQLKVDVTQLKTDVTELKSDVTQLKTDVTELKSDVTQLKTDVTELKSDVTQLKSDVKELKSDVTQLKTDVTELKIDVGIIKKTYATKADIESVKVLIHNEIASVNREMSSIHKALLEKIASQTKWMVTIMFGFSGIIIAAMKLMLPS</sequence>
<dbReference type="SUPFAM" id="SSF58100">
    <property type="entry name" value="Bacterial hemolysins"/>
    <property type="match status" value="1"/>
</dbReference>
<feature type="transmembrane region" description="Helical" evidence="2">
    <location>
        <begin position="181"/>
        <end position="201"/>
    </location>
</feature>
<name>A0A1N6MVX2_9GAMM</name>
<keyword evidence="2" id="KW-0812">Transmembrane</keyword>
<proteinExistence type="predicted"/>
<dbReference type="EMBL" id="NIBU01000003">
    <property type="protein sequence ID" value="PHM38345.1"/>
    <property type="molecule type" value="Genomic_DNA"/>
</dbReference>
<accession>A0A1N6MVX2</accession>
<evidence type="ECO:0000313" key="5">
    <source>
        <dbReference type="Proteomes" id="UP000196435"/>
    </source>
</evidence>
<keyword evidence="1" id="KW-0175">Coiled coil</keyword>
<reference evidence="5" key="2">
    <citation type="submission" date="2016-12" db="EMBL/GenBank/DDBJ databases">
        <authorList>
            <person name="Gaudriault S."/>
        </authorList>
    </citation>
    <scope>NUCLEOTIDE SEQUENCE [LARGE SCALE GENOMIC DNA]</scope>
    <source>
        <strain evidence="5">HGB1681 (deposited as PTA-6826 in the American Type Culture Collection)</strain>
    </source>
</reference>
<dbReference type="Proteomes" id="UP000224871">
    <property type="component" value="Unassembled WGS sequence"/>
</dbReference>
<keyword evidence="6" id="KW-1185">Reference proteome</keyword>
<dbReference type="Proteomes" id="UP000196435">
    <property type="component" value="Unassembled WGS sequence"/>
</dbReference>
<keyword evidence="2" id="KW-0472">Membrane</keyword>